<dbReference type="Proteomes" id="UP000660265">
    <property type="component" value="Unassembled WGS sequence"/>
</dbReference>
<evidence type="ECO:0000256" key="5">
    <source>
        <dbReference type="PIRNR" id="PIRNR005536"/>
    </source>
</evidence>
<dbReference type="Pfam" id="PF16874">
    <property type="entry name" value="Glyco_hydro_36C"/>
    <property type="match status" value="1"/>
</dbReference>
<dbReference type="SUPFAM" id="SSF51445">
    <property type="entry name" value="(Trans)glycosidases"/>
    <property type="match status" value="1"/>
</dbReference>
<dbReference type="InterPro" id="IPR031704">
    <property type="entry name" value="Glyco_hydro_36_N"/>
</dbReference>
<dbReference type="EC" id="3.2.1.22" evidence="2 5"/>
<dbReference type="Pfam" id="PF02065">
    <property type="entry name" value="Melibiase"/>
    <property type="match status" value="1"/>
</dbReference>
<dbReference type="InterPro" id="IPR017853">
    <property type="entry name" value="GH"/>
</dbReference>
<feature type="domain" description="Glycosyl hydrolase family 36 N-terminal" evidence="7">
    <location>
        <begin position="30"/>
        <end position="268"/>
    </location>
</feature>
<proteinExistence type="inferred from homology"/>
<dbReference type="InterPro" id="IPR031705">
    <property type="entry name" value="Glyco_hydro_36_C"/>
</dbReference>
<dbReference type="Gene3D" id="3.20.20.70">
    <property type="entry name" value="Aldolase class I"/>
    <property type="match status" value="1"/>
</dbReference>
<dbReference type="InterPro" id="IPR013780">
    <property type="entry name" value="Glyco_hydro_b"/>
</dbReference>
<dbReference type="EMBL" id="BMMV01000002">
    <property type="protein sequence ID" value="GGJ78392.1"/>
    <property type="molecule type" value="Genomic_DNA"/>
</dbReference>
<dbReference type="PANTHER" id="PTHR43053:SF3">
    <property type="entry name" value="ALPHA-GALACTOSIDASE C-RELATED"/>
    <property type="match status" value="1"/>
</dbReference>
<dbReference type="InterPro" id="IPR002252">
    <property type="entry name" value="Glyco_hydro_36"/>
</dbReference>
<evidence type="ECO:0000256" key="3">
    <source>
        <dbReference type="ARBA" id="ARBA00022801"/>
    </source>
</evidence>
<accession>A0ABQ2DYH7</accession>
<dbReference type="Gene3D" id="2.70.98.60">
    <property type="entry name" value="alpha-galactosidase from lactobacil brevis"/>
    <property type="match status" value="1"/>
</dbReference>
<name>A0ABQ2DYH7_9ACTN</name>
<comment type="similarity">
    <text evidence="5">Belongs to the glycosyl hydrolase.</text>
</comment>
<organism evidence="8 9">
    <name type="scientific">Streptomyces camponoticapitis</name>
    <dbReference type="NCBI Taxonomy" id="1616125"/>
    <lineage>
        <taxon>Bacteria</taxon>
        <taxon>Bacillati</taxon>
        <taxon>Actinomycetota</taxon>
        <taxon>Actinomycetes</taxon>
        <taxon>Kitasatosporales</taxon>
        <taxon>Streptomycetaceae</taxon>
        <taxon>Streptomyces</taxon>
    </lineage>
</organism>
<evidence type="ECO:0000313" key="8">
    <source>
        <dbReference type="EMBL" id="GGJ78392.1"/>
    </source>
</evidence>
<dbReference type="Pfam" id="PF16875">
    <property type="entry name" value="Glyco_hydro_36N"/>
    <property type="match status" value="1"/>
</dbReference>
<dbReference type="Gene3D" id="2.60.40.1180">
    <property type="entry name" value="Golgi alpha-mannosidase II"/>
    <property type="match status" value="1"/>
</dbReference>
<keyword evidence="9" id="KW-1185">Reference proteome</keyword>
<dbReference type="RefSeq" id="WP_189105809.1">
    <property type="nucleotide sequence ID" value="NZ_BMMV01000002.1"/>
</dbReference>
<comment type="caution">
    <text evidence="8">The sequence shown here is derived from an EMBL/GenBank/DDBJ whole genome shotgun (WGS) entry which is preliminary data.</text>
</comment>
<comment type="catalytic activity">
    <reaction evidence="1 5">
        <text>Hydrolysis of terminal, non-reducing alpha-D-galactose residues in alpha-D-galactosides, including galactose oligosaccharides, galactomannans and galactolipids.</text>
        <dbReference type="EC" id="3.2.1.22"/>
    </reaction>
</comment>
<dbReference type="PIRSF" id="PIRSF005536">
    <property type="entry name" value="Agal"/>
    <property type="match status" value="1"/>
</dbReference>
<evidence type="ECO:0000259" key="6">
    <source>
        <dbReference type="Pfam" id="PF16874"/>
    </source>
</evidence>
<evidence type="ECO:0000256" key="4">
    <source>
        <dbReference type="ARBA" id="ARBA00023295"/>
    </source>
</evidence>
<dbReference type="InterPro" id="IPR050985">
    <property type="entry name" value="Alpha-glycosidase_related"/>
</dbReference>
<keyword evidence="3 5" id="KW-0378">Hydrolase</keyword>
<dbReference type="InterPro" id="IPR013785">
    <property type="entry name" value="Aldolase_TIM"/>
</dbReference>
<evidence type="ECO:0000256" key="2">
    <source>
        <dbReference type="ARBA" id="ARBA00012755"/>
    </source>
</evidence>
<protein>
    <recommendedName>
        <fullName evidence="2 5">Alpha-galactosidase</fullName>
        <ecNumber evidence="2 5">3.2.1.22</ecNumber>
    </recommendedName>
</protein>
<sequence length="712" mass="78327">MPQISYAPDAALWLLSTPHTSYAVRTDSSGAPCHVAWGGRLTLDEAREIAGRPHPVDREANSFEGRPPVGEELPVDGGARYGVPSLQVRFADGTRALEWAAVGHDIRETPGGAAELDLLFRDRHYPLDIVLHYRVHQDSDVIERWTTLCNTGTDDIVVLRADSAAWTLPPRAGYRLGHVTGQWAAETQLRRETLAFGETVLTSRRGISSHHLNPWVMLDDGGATEDHGQVWSAALAWSGSWRITAQRTSDGRAGFTGGAGHDSTTLRLGPGQTHTTPCFAGLHTEGGFGAASRAWHAYTRAHVLPHPDELRPVLYNSWEATGFDIDEKRQMALAARAAELGAELYVMDDGWFGARRGDRAGLGDWTPSPDRFPKGLTPLSDEVHRLGMLFGLWVEPEMVNADSDLYRAHPDWILHFPHRTRTELRNQLVLNFARDDVADWAYEWLTALVADNGVDFLKWDMNRPFSEAGPGGAGPDGDDRLWSAYVHNLYRVIDRLRADHPALRIEACSGGGGRVDLGILSRTDQAWPSDNTDAADRIGIQHGYSQLYPASTMAAWVTDVPNELTARTVPLAFRFHVAMAGLLAVGGDLTRWSDEEIAEAAGFVGTYKQIRHLVQHGVQHRLRGPVDDGPTVVQYTSPDRAEALVLAWQRAPRRGRPELPVHLAGLEAGAVYRDVATGVRHHATVLLEHGLPLELPEGDWASTAIHLMRVSS</sequence>
<feature type="domain" description="Glycosyl hydrolase family 36 C-terminal" evidence="6">
    <location>
        <begin position="631"/>
        <end position="707"/>
    </location>
</feature>
<gene>
    <name evidence="8" type="primary">galA</name>
    <name evidence="8" type="ORF">GCM10011583_07380</name>
</gene>
<dbReference type="InterPro" id="IPR038417">
    <property type="entry name" value="Alpga-gal_N_sf"/>
</dbReference>
<dbReference type="PANTHER" id="PTHR43053">
    <property type="entry name" value="GLYCOSIDASE FAMILY 31"/>
    <property type="match status" value="1"/>
</dbReference>
<evidence type="ECO:0000256" key="1">
    <source>
        <dbReference type="ARBA" id="ARBA00001255"/>
    </source>
</evidence>
<dbReference type="PRINTS" id="PR00743">
    <property type="entry name" value="GLHYDRLASE36"/>
</dbReference>
<reference evidence="9" key="1">
    <citation type="journal article" date="2019" name="Int. J. Syst. Evol. Microbiol.">
        <title>The Global Catalogue of Microorganisms (GCM) 10K type strain sequencing project: providing services to taxonomists for standard genome sequencing and annotation.</title>
        <authorList>
            <consortium name="The Broad Institute Genomics Platform"/>
            <consortium name="The Broad Institute Genome Sequencing Center for Infectious Disease"/>
            <person name="Wu L."/>
            <person name="Ma J."/>
        </authorList>
    </citation>
    <scope>NUCLEOTIDE SEQUENCE [LARGE SCALE GENOMIC DNA]</scope>
    <source>
        <strain evidence="9">CGMCC 4.7275</strain>
    </source>
</reference>
<evidence type="ECO:0000259" key="7">
    <source>
        <dbReference type="Pfam" id="PF16875"/>
    </source>
</evidence>
<keyword evidence="4 5" id="KW-0326">Glycosidase</keyword>
<dbReference type="CDD" id="cd14791">
    <property type="entry name" value="GH36"/>
    <property type="match status" value="1"/>
</dbReference>
<evidence type="ECO:0000313" key="9">
    <source>
        <dbReference type="Proteomes" id="UP000660265"/>
    </source>
</evidence>